<gene>
    <name evidence="2" type="ORF">FHR75_004327</name>
</gene>
<feature type="compositionally biased region" description="Gly residues" evidence="1">
    <location>
        <begin position="101"/>
        <end position="113"/>
    </location>
</feature>
<dbReference type="AlphaFoldDB" id="A0A7W4TQY4"/>
<proteinExistence type="predicted"/>
<evidence type="ECO:0000313" key="2">
    <source>
        <dbReference type="EMBL" id="MBB2903485.1"/>
    </source>
</evidence>
<comment type="caution">
    <text evidence="2">The sequence shown here is derived from an EMBL/GenBank/DDBJ whole genome shotgun (WGS) entry which is preliminary data.</text>
</comment>
<dbReference type="RefSeq" id="WP_183393085.1">
    <property type="nucleotide sequence ID" value="NZ_JACHVY010000008.1"/>
</dbReference>
<reference evidence="2 3" key="1">
    <citation type="submission" date="2020-08" db="EMBL/GenBank/DDBJ databases">
        <title>The Agave Microbiome: Exploring the role of microbial communities in plant adaptations to desert environments.</title>
        <authorList>
            <person name="Partida-Martinez L.P."/>
        </authorList>
    </citation>
    <scope>NUCLEOTIDE SEQUENCE [LARGE SCALE GENOMIC DNA]</scope>
    <source>
        <strain evidence="2 3">AS2.23</strain>
    </source>
</reference>
<dbReference type="EMBL" id="JACHVY010000008">
    <property type="protein sequence ID" value="MBB2903485.1"/>
    <property type="molecule type" value="Genomic_DNA"/>
</dbReference>
<name>A0A7W4TQY4_KINRA</name>
<protein>
    <submittedName>
        <fullName evidence="2">Uncharacterized protein YgiB involved in biofilm formation</fullName>
    </submittedName>
</protein>
<evidence type="ECO:0000313" key="3">
    <source>
        <dbReference type="Proteomes" id="UP000533269"/>
    </source>
</evidence>
<dbReference type="Proteomes" id="UP000533269">
    <property type="component" value="Unassembled WGS sequence"/>
</dbReference>
<evidence type="ECO:0000256" key="1">
    <source>
        <dbReference type="SAM" id="MobiDB-lite"/>
    </source>
</evidence>
<reference evidence="2 3" key="2">
    <citation type="submission" date="2020-08" db="EMBL/GenBank/DDBJ databases">
        <authorList>
            <person name="Partida-Martinez L."/>
            <person name="Huntemann M."/>
            <person name="Clum A."/>
            <person name="Wang J."/>
            <person name="Palaniappan K."/>
            <person name="Ritter S."/>
            <person name="Chen I.-M."/>
            <person name="Stamatis D."/>
            <person name="Reddy T."/>
            <person name="O'Malley R."/>
            <person name="Daum C."/>
            <person name="Shapiro N."/>
            <person name="Ivanova N."/>
            <person name="Kyrpides N."/>
            <person name="Woyke T."/>
        </authorList>
    </citation>
    <scope>NUCLEOTIDE SEQUENCE [LARGE SCALE GENOMIC DNA]</scope>
    <source>
        <strain evidence="2 3">AS2.23</strain>
    </source>
</reference>
<feature type="region of interest" description="Disordered" evidence="1">
    <location>
        <begin position="83"/>
        <end position="113"/>
    </location>
</feature>
<organism evidence="2 3">
    <name type="scientific">Kineococcus radiotolerans</name>
    <dbReference type="NCBI Taxonomy" id="131568"/>
    <lineage>
        <taxon>Bacteria</taxon>
        <taxon>Bacillati</taxon>
        <taxon>Actinomycetota</taxon>
        <taxon>Actinomycetes</taxon>
        <taxon>Kineosporiales</taxon>
        <taxon>Kineosporiaceae</taxon>
        <taxon>Kineococcus</taxon>
    </lineage>
</organism>
<sequence>MLTLSLSGVLAATSLAACGSGDDAEEYRGVCVDESTQQRVDDDRCDDDGTRVGGLGWVYFAAGTRLPALGARVSGGTAALPRGAAVTRGGVPGDGATVSRGGFGGGSDSSVGG</sequence>
<accession>A0A7W4TQY4</accession>